<feature type="chain" id="PRO_5026032699" description="DUF5703 domain-containing protein" evidence="1">
    <location>
        <begin position="27"/>
        <end position="775"/>
    </location>
</feature>
<dbReference type="Gene3D" id="2.70.98.50">
    <property type="entry name" value="putative glycoside hydrolase family protein from bacillus halodurans"/>
    <property type="match status" value="1"/>
</dbReference>
<dbReference type="InterPro" id="IPR043757">
    <property type="entry name" value="DUF5703_N"/>
</dbReference>
<keyword evidence="4" id="KW-1185">Reference proteome</keyword>
<accession>A0A6I4I9B0</accession>
<dbReference type="InterPro" id="IPR008928">
    <property type="entry name" value="6-hairpin_glycosidase_sf"/>
</dbReference>
<evidence type="ECO:0000256" key="1">
    <source>
        <dbReference type="SAM" id="SignalP"/>
    </source>
</evidence>
<evidence type="ECO:0000259" key="2">
    <source>
        <dbReference type="Pfam" id="PF18961"/>
    </source>
</evidence>
<gene>
    <name evidence="3" type="ORF">GO816_02825</name>
</gene>
<comment type="caution">
    <text evidence="3">The sequence shown here is derived from an EMBL/GenBank/DDBJ whole genome shotgun (WGS) entry which is preliminary data.</text>
</comment>
<organism evidence="3 4">
    <name type="scientific">Mucilaginibacter aquatilis</name>
    <dbReference type="NCBI Taxonomy" id="1517760"/>
    <lineage>
        <taxon>Bacteria</taxon>
        <taxon>Pseudomonadati</taxon>
        <taxon>Bacteroidota</taxon>
        <taxon>Sphingobacteriia</taxon>
        <taxon>Sphingobacteriales</taxon>
        <taxon>Sphingobacteriaceae</taxon>
        <taxon>Mucilaginibacter</taxon>
    </lineage>
</organism>
<sequence>MTGSMIKRLHLLFCLTLLLCIGVSRAQNTELKQNNIVWTTQSQNSGESMPCGGGDIGLNVWVEKGELFFYLSKSGTFDENNTFLKLGRVRVKLYPNPFDGKDFKQELSLQTGAVNIEGGNGKLKANIKVWVDVHRPVIHVDVSSSQPVKTEAAYESWRTADRYTKGRENNQSSWKWANRPDIRTRKDEIIINSNSIVFYHRNADTTVFDATVAHEGMEGVKTQMFNPLKQLTFGGNLQGKGMVAAGTYSGTLYHTPFKGWRLQSKSPSKKQSIELYLHTAQVPALNQWQAGLQQVIKEAQLARKAELNTQNWWRQYWNRSFIHINSDSVQTEAWQAGRNYQLFRYMLGCNAFGQYPTKFNGGLFTYDPNFTDTASKFTPDFRLWGGGLMTAQNQRLVYFPMLKNGDFDLMKPQFDFYLRTLKNAELRSQTYWNHAGASFTEQLENFGLPNVTEYGWKRPAGYDKGMEYNAWLEYEWDTVLEFCYMMLETERYTGNDVKQYIPFIESCLTFFNEHYQYLARNRGSKAFDGAGKLVLYPGSAGETFKMAYNANSTIAALQTVLKRLLDLPDGYLTNEQKKNWNLMLSRIPPISFREVNGHKTIAPAQAWERVNNTENMQFYPIFPWGIYGVGKPDIDVALNTWKYDTLAVKFRSGVGWKQDNIFAARLGLTDEAAKLSIFKLKDSGRRFPAFWGPGFDWTPDHNWGGSGMIGVQEMLLQTDGKKIMLFPAWPKNWDVHFKLHAPYETIVEATVKAGKLVDLKVWPESRKGDVVNMLK</sequence>
<dbReference type="InterPro" id="IPR013780">
    <property type="entry name" value="Glyco_hydro_b"/>
</dbReference>
<dbReference type="EMBL" id="WQLA01000001">
    <property type="protein sequence ID" value="MVN90049.1"/>
    <property type="molecule type" value="Genomic_DNA"/>
</dbReference>
<evidence type="ECO:0000313" key="4">
    <source>
        <dbReference type="Proteomes" id="UP000434850"/>
    </source>
</evidence>
<dbReference type="Proteomes" id="UP000434850">
    <property type="component" value="Unassembled WGS sequence"/>
</dbReference>
<dbReference type="Gene3D" id="1.50.10.10">
    <property type="match status" value="1"/>
</dbReference>
<dbReference type="InterPro" id="IPR012341">
    <property type="entry name" value="6hp_glycosidase-like_sf"/>
</dbReference>
<dbReference type="SUPFAM" id="SSF48208">
    <property type="entry name" value="Six-hairpin glycosidases"/>
    <property type="match status" value="1"/>
</dbReference>
<proteinExistence type="predicted"/>
<feature type="domain" description="DUF5703" evidence="2">
    <location>
        <begin position="37"/>
        <end position="322"/>
    </location>
</feature>
<dbReference type="GO" id="GO:0005975">
    <property type="term" value="P:carbohydrate metabolic process"/>
    <property type="evidence" value="ECO:0007669"/>
    <property type="project" value="InterPro"/>
</dbReference>
<keyword evidence="1" id="KW-0732">Signal</keyword>
<evidence type="ECO:0000313" key="3">
    <source>
        <dbReference type="EMBL" id="MVN90049.1"/>
    </source>
</evidence>
<name>A0A6I4I9B0_9SPHI</name>
<protein>
    <recommendedName>
        <fullName evidence="2">DUF5703 domain-containing protein</fullName>
    </recommendedName>
</protein>
<feature type="signal peptide" evidence="1">
    <location>
        <begin position="1"/>
        <end position="26"/>
    </location>
</feature>
<reference evidence="3 4" key="1">
    <citation type="submission" date="2019-12" db="EMBL/GenBank/DDBJ databases">
        <title>Mucilaginibacter sp. HME9299 genome sequencing and assembly.</title>
        <authorList>
            <person name="Kang H."/>
            <person name="Kim H."/>
            <person name="Joh K."/>
        </authorList>
    </citation>
    <scope>NUCLEOTIDE SEQUENCE [LARGE SCALE GENOMIC DNA]</scope>
    <source>
        <strain evidence="3 4">HME9299</strain>
    </source>
</reference>
<dbReference type="Pfam" id="PF18961">
    <property type="entry name" value="DUF5703_N"/>
    <property type="match status" value="1"/>
</dbReference>
<dbReference type="Gene3D" id="2.60.40.1180">
    <property type="entry name" value="Golgi alpha-mannosidase II"/>
    <property type="match status" value="1"/>
</dbReference>
<dbReference type="AlphaFoldDB" id="A0A6I4I9B0"/>